<comment type="subcellular location">
    <subcellularLocation>
        <location evidence="7">Cytoplasm</location>
    </subcellularLocation>
</comment>
<dbReference type="FunFam" id="1.10.10.10:FF:000285">
    <property type="entry name" value="RNA polymerase sigma factor RpoH"/>
    <property type="match status" value="1"/>
</dbReference>
<dbReference type="Pfam" id="PF04545">
    <property type="entry name" value="Sigma70_r4"/>
    <property type="match status" value="1"/>
</dbReference>
<dbReference type="Gene3D" id="1.10.601.10">
    <property type="entry name" value="RNA Polymerase Primary Sigma Factor"/>
    <property type="match status" value="1"/>
</dbReference>
<dbReference type="GO" id="GO:0003677">
    <property type="term" value="F:DNA binding"/>
    <property type="evidence" value="ECO:0007669"/>
    <property type="project" value="UniProtKB-UniRule"/>
</dbReference>
<evidence type="ECO:0000256" key="3">
    <source>
        <dbReference type="ARBA" id="ARBA00023016"/>
    </source>
</evidence>
<dbReference type="InterPro" id="IPR013324">
    <property type="entry name" value="RNA_pol_sigma_r3/r4-like"/>
</dbReference>
<gene>
    <name evidence="7" type="primary">rpoH</name>
    <name evidence="11" type="ORF">MIT9_P1975</name>
</gene>
<dbReference type="InterPro" id="IPR013325">
    <property type="entry name" value="RNA_pol_sigma_r2"/>
</dbReference>
<keyword evidence="2 7" id="KW-0805">Transcription regulation</keyword>
<evidence type="ECO:0000256" key="2">
    <source>
        <dbReference type="ARBA" id="ARBA00023015"/>
    </source>
</evidence>
<feature type="DNA-binding region" description="H-T-H motif" evidence="7">
    <location>
        <begin position="253"/>
        <end position="272"/>
    </location>
</feature>
<dbReference type="InterPro" id="IPR014284">
    <property type="entry name" value="RNA_pol_sigma-70_dom"/>
</dbReference>
<dbReference type="InterPro" id="IPR012759">
    <property type="entry name" value="RNA_pol_sigma_RpoH_proteobac"/>
</dbReference>
<dbReference type="PRINTS" id="PR00046">
    <property type="entry name" value="SIGMA70FCT"/>
</dbReference>
<dbReference type="InterPro" id="IPR000943">
    <property type="entry name" value="RNA_pol_sigma70"/>
</dbReference>
<accession>A0AAU9C5J0</accession>
<comment type="subunit">
    <text evidence="7">Interacts with the RNA polymerase core enzyme.</text>
</comment>
<comment type="function">
    <text evidence="7">Sigma factors are initiation factors that promote the attachment of RNA polymerase to specific initiation sites and are then released. This sigma factor is involved in regulation of expression of heat shock genes.</text>
</comment>
<keyword evidence="4 7" id="KW-0731">Sigma factor</keyword>
<feature type="short sequence motif" description="Interaction with polymerase core subunit RpoC" evidence="7">
    <location>
        <begin position="78"/>
        <end position="81"/>
    </location>
</feature>
<evidence type="ECO:0000256" key="6">
    <source>
        <dbReference type="ARBA" id="ARBA00023163"/>
    </source>
</evidence>
<evidence type="ECO:0000259" key="9">
    <source>
        <dbReference type="PROSITE" id="PS00715"/>
    </source>
</evidence>
<sequence>MSNALAIPGIGKSIRSVNDYIVAVNQLPKLSAEEERELATRFRRQNDLEAAKQLILANLRYVVPIAKGYLGYGLPLADLIQEGNIGLMKAVKRYDPAVGVRLISFAVHWIRAEIHEFILRNWRIVKIATTKAQRKLFFNLRKARKRLNWLNQNEAEAIAKDLGVKVETVREMEKRMNGQDMAFDGGADEEENASPAPVHFLHARIDSDPAHQLEEHEWQQVEHERLQAALSQLDERSRDILQSRWLGEKKVTLQELADRYGVSAERIRQLEKNALKKLKHLMLAEAA</sequence>
<dbReference type="NCBIfam" id="NF005143">
    <property type="entry name" value="PRK06596.1"/>
    <property type="match status" value="1"/>
</dbReference>
<reference evidence="12" key="1">
    <citation type="journal article" date="2024" name="Int. J. Syst. Evol. Microbiol.">
        <title>Methylomarinovum tepidoasis sp. nov., a moderately thermophilic methanotroph of the family Methylothermaceae isolated from a deep-sea hydrothermal field.</title>
        <authorList>
            <person name="Hirayama H."/>
            <person name="Takaki Y."/>
            <person name="Abe M."/>
            <person name="Miyazaki M."/>
            <person name="Uematsu K."/>
            <person name="Matsui Y."/>
            <person name="Takai K."/>
        </authorList>
    </citation>
    <scope>NUCLEOTIDE SEQUENCE [LARGE SCALE GENOMIC DNA]</scope>
    <source>
        <strain evidence="12">IT-9</strain>
    </source>
</reference>
<comment type="similarity">
    <text evidence="7">Belongs to the sigma-70 factor family. RpoH subfamily.</text>
</comment>
<keyword evidence="3 7" id="KW-0346">Stress response</keyword>
<evidence type="ECO:0000259" key="10">
    <source>
        <dbReference type="PROSITE" id="PS00716"/>
    </source>
</evidence>
<protein>
    <recommendedName>
        <fullName evidence="7 8">RNA polymerase sigma factor RpoH</fullName>
    </recommendedName>
    <alternativeName>
        <fullName evidence="7">RNA polymerase sigma-32 factor</fullName>
    </alternativeName>
</protein>
<feature type="domain" description="RNA polymerase sigma-70" evidence="9">
    <location>
        <begin position="78"/>
        <end position="91"/>
    </location>
</feature>
<dbReference type="KEGG" id="mcau:MIT9_P1975"/>
<dbReference type="Pfam" id="PF00140">
    <property type="entry name" value="Sigma70_r1_2"/>
    <property type="match status" value="1"/>
</dbReference>
<dbReference type="SUPFAM" id="SSF88946">
    <property type="entry name" value="Sigma2 domain of RNA polymerase sigma factors"/>
    <property type="match status" value="1"/>
</dbReference>
<comment type="caution">
    <text evidence="7">Lacks conserved residue(s) required for the propagation of feature annotation.</text>
</comment>
<dbReference type="GO" id="GO:0016987">
    <property type="term" value="F:sigma factor activity"/>
    <property type="evidence" value="ECO:0007669"/>
    <property type="project" value="UniProtKB-UniRule"/>
</dbReference>
<dbReference type="GO" id="GO:0009408">
    <property type="term" value="P:response to heat"/>
    <property type="evidence" value="ECO:0007669"/>
    <property type="project" value="UniProtKB-UniRule"/>
</dbReference>
<proteinExistence type="inferred from homology"/>
<dbReference type="NCBIfam" id="TIGR02392">
    <property type="entry name" value="rpoH_proteo"/>
    <property type="match status" value="1"/>
</dbReference>
<feature type="region of interest" description="Sigma-70 factor domain-2" evidence="7">
    <location>
        <begin position="54"/>
        <end position="123"/>
    </location>
</feature>
<keyword evidence="12" id="KW-1185">Reference proteome</keyword>
<evidence type="ECO:0000256" key="1">
    <source>
        <dbReference type="ARBA" id="ARBA00022490"/>
    </source>
</evidence>
<dbReference type="PANTHER" id="PTHR30376:SF3">
    <property type="entry name" value="RNA POLYMERASE SIGMA FACTOR RPOH"/>
    <property type="match status" value="1"/>
</dbReference>
<keyword evidence="6 7" id="KW-0804">Transcription</keyword>
<name>A0AAU9C5J0_9GAMM</name>
<dbReference type="InterPro" id="IPR007630">
    <property type="entry name" value="RNA_pol_sigma70_r4"/>
</dbReference>
<dbReference type="AlphaFoldDB" id="A0AAU9C5J0"/>
<dbReference type="InterPro" id="IPR050813">
    <property type="entry name" value="Sigma-70_Factor"/>
</dbReference>
<dbReference type="SUPFAM" id="SSF88659">
    <property type="entry name" value="Sigma3 and sigma4 domains of RNA polymerase sigma factors"/>
    <property type="match status" value="1"/>
</dbReference>
<dbReference type="CDD" id="cd06171">
    <property type="entry name" value="Sigma70_r4"/>
    <property type="match status" value="1"/>
</dbReference>
<dbReference type="HAMAP" id="MF_00961">
    <property type="entry name" value="Sigma70_RpoH"/>
    <property type="match status" value="1"/>
</dbReference>
<dbReference type="InterPro" id="IPR007627">
    <property type="entry name" value="RNA_pol_sigma70_r2"/>
</dbReference>
<dbReference type="Pfam" id="PF04542">
    <property type="entry name" value="Sigma70_r2"/>
    <property type="match status" value="1"/>
</dbReference>
<dbReference type="Gene3D" id="1.20.140.160">
    <property type="match status" value="1"/>
</dbReference>
<dbReference type="NCBIfam" id="TIGR02937">
    <property type="entry name" value="sigma70-ECF"/>
    <property type="match status" value="1"/>
</dbReference>
<organism evidence="11 12">
    <name type="scientific">Methylomarinovum caldicuralii</name>
    <dbReference type="NCBI Taxonomy" id="438856"/>
    <lineage>
        <taxon>Bacteria</taxon>
        <taxon>Pseudomonadati</taxon>
        <taxon>Pseudomonadota</taxon>
        <taxon>Gammaproteobacteria</taxon>
        <taxon>Methylococcales</taxon>
        <taxon>Methylothermaceae</taxon>
        <taxon>Methylomarinovum</taxon>
    </lineage>
</organism>
<feature type="domain" description="RNA polymerase sigma-70" evidence="10">
    <location>
        <begin position="252"/>
        <end position="278"/>
    </location>
</feature>
<dbReference type="EMBL" id="AP024714">
    <property type="protein sequence ID" value="BCX82389.1"/>
    <property type="molecule type" value="Genomic_DNA"/>
</dbReference>
<evidence type="ECO:0000256" key="8">
    <source>
        <dbReference type="NCBIfam" id="TIGR02392"/>
    </source>
</evidence>
<dbReference type="InterPro" id="IPR009042">
    <property type="entry name" value="RNA_pol_sigma70_r1_2"/>
</dbReference>
<dbReference type="Proteomes" id="UP001321825">
    <property type="component" value="Chromosome"/>
</dbReference>
<dbReference type="PANTHER" id="PTHR30376">
    <property type="entry name" value="SIGMA FACTOR RPOH HEAT SHOCK RELATED"/>
    <property type="match status" value="1"/>
</dbReference>
<dbReference type="RefSeq" id="WP_317704792.1">
    <property type="nucleotide sequence ID" value="NZ_AP024714.1"/>
</dbReference>
<dbReference type="FunFam" id="1.20.120.1810:FF:000001">
    <property type="entry name" value="RNA polymerase sigma factor RpoH"/>
    <property type="match status" value="1"/>
</dbReference>
<dbReference type="GO" id="GO:0006352">
    <property type="term" value="P:DNA-templated transcription initiation"/>
    <property type="evidence" value="ECO:0007669"/>
    <property type="project" value="UniProtKB-UniRule"/>
</dbReference>
<keyword evidence="5 7" id="KW-0238">DNA-binding</keyword>
<dbReference type="PROSITE" id="PS00716">
    <property type="entry name" value="SIGMA70_2"/>
    <property type="match status" value="1"/>
</dbReference>
<evidence type="ECO:0000256" key="7">
    <source>
        <dbReference type="HAMAP-Rule" id="MF_00961"/>
    </source>
</evidence>
<evidence type="ECO:0000313" key="12">
    <source>
        <dbReference type="Proteomes" id="UP001321825"/>
    </source>
</evidence>
<evidence type="ECO:0000313" key="11">
    <source>
        <dbReference type="EMBL" id="BCX82389.1"/>
    </source>
</evidence>
<evidence type="ECO:0000256" key="5">
    <source>
        <dbReference type="ARBA" id="ARBA00023125"/>
    </source>
</evidence>
<dbReference type="GO" id="GO:0005737">
    <property type="term" value="C:cytoplasm"/>
    <property type="evidence" value="ECO:0007669"/>
    <property type="project" value="UniProtKB-SubCell"/>
</dbReference>
<evidence type="ECO:0000256" key="4">
    <source>
        <dbReference type="ARBA" id="ARBA00023082"/>
    </source>
</evidence>
<keyword evidence="1 7" id="KW-0963">Cytoplasm</keyword>
<dbReference type="PROSITE" id="PS00715">
    <property type="entry name" value="SIGMA70_1"/>
    <property type="match status" value="1"/>
</dbReference>